<keyword evidence="2" id="KW-1185">Reference proteome</keyword>
<protein>
    <submittedName>
        <fullName evidence="1">Uncharacterized protein</fullName>
    </submittedName>
</protein>
<reference evidence="2" key="1">
    <citation type="journal article" date="2022" name="Mol. Ecol. Resour.">
        <title>The genomes of chicory, endive, great burdock and yacon provide insights into Asteraceae palaeo-polyploidization history and plant inulin production.</title>
        <authorList>
            <person name="Fan W."/>
            <person name="Wang S."/>
            <person name="Wang H."/>
            <person name="Wang A."/>
            <person name="Jiang F."/>
            <person name="Liu H."/>
            <person name="Zhao H."/>
            <person name="Xu D."/>
            <person name="Zhang Y."/>
        </authorList>
    </citation>
    <scope>NUCLEOTIDE SEQUENCE [LARGE SCALE GENOMIC DNA]</scope>
    <source>
        <strain evidence="2">cv. Punajuju</strain>
    </source>
</reference>
<gene>
    <name evidence="1" type="ORF">L2E82_24979</name>
</gene>
<comment type="caution">
    <text evidence="1">The sequence shown here is derived from an EMBL/GenBank/DDBJ whole genome shotgun (WGS) entry which is preliminary data.</text>
</comment>
<evidence type="ECO:0000313" key="2">
    <source>
        <dbReference type="Proteomes" id="UP001055811"/>
    </source>
</evidence>
<proteinExistence type="predicted"/>
<reference evidence="1 2" key="2">
    <citation type="journal article" date="2022" name="Mol. Ecol. Resour.">
        <title>The genomes of chicory, endive, great burdock and yacon provide insights into Asteraceae paleo-polyploidization history and plant inulin production.</title>
        <authorList>
            <person name="Fan W."/>
            <person name="Wang S."/>
            <person name="Wang H."/>
            <person name="Wang A."/>
            <person name="Jiang F."/>
            <person name="Liu H."/>
            <person name="Zhao H."/>
            <person name="Xu D."/>
            <person name="Zhang Y."/>
        </authorList>
    </citation>
    <scope>NUCLEOTIDE SEQUENCE [LARGE SCALE GENOMIC DNA]</scope>
    <source>
        <strain evidence="2">cv. Punajuju</strain>
        <tissue evidence="1">Leaves</tissue>
    </source>
</reference>
<name>A0ACB9E387_CICIN</name>
<organism evidence="1 2">
    <name type="scientific">Cichorium intybus</name>
    <name type="common">Chicory</name>
    <dbReference type="NCBI Taxonomy" id="13427"/>
    <lineage>
        <taxon>Eukaryota</taxon>
        <taxon>Viridiplantae</taxon>
        <taxon>Streptophyta</taxon>
        <taxon>Embryophyta</taxon>
        <taxon>Tracheophyta</taxon>
        <taxon>Spermatophyta</taxon>
        <taxon>Magnoliopsida</taxon>
        <taxon>eudicotyledons</taxon>
        <taxon>Gunneridae</taxon>
        <taxon>Pentapetalae</taxon>
        <taxon>asterids</taxon>
        <taxon>campanulids</taxon>
        <taxon>Asterales</taxon>
        <taxon>Asteraceae</taxon>
        <taxon>Cichorioideae</taxon>
        <taxon>Cichorieae</taxon>
        <taxon>Cichoriinae</taxon>
        <taxon>Cichorium</taxon>
    </lineage>
</organism>
<accession>A0ACB9E387</accession>
<dbReference type="Proteomes" id="UP001055811">
    <property type="component" value="Linkage Group LG04"/>
</dbReference>
<sequence length="193" mass="21198">MLDKLLSNLSKAEIIERYGCTFSYYEIVLCAGKGCSYLCVKTKPHAFTLNSSTGTAHAISQDFKEEGGSEGLFAQKNLETTDDVLETYKNQGGYDLLGRTKDQIRTTEQVKAAMAACNALKLDGLIIVGGVTSNADAAQQAETFSEAKCFTKEYYIRHIDGNPVSSEAQRERVMQCLEVAIERRTSEELPGIT</sequence>
<dbReference type="EMBL" id="CM042012">
    <property type="protein sequence ID" value="KAI3752937.1"/>
    <property type="molecule type" value="Genomic_DNA"/>
</dbReference>
<evidence type="ECO:0000313" key="1">
    <source>
        <dbReference type="EMBL" id="KAI3752937.1"/>
    </source>
</evidence>